<dbReference type="AlphaFoldDB" id="A0A931ADH8"/>
<organism evidence="7 8">
    <name type="scientific">Nonomuraea cypriaca</name>
    <dbReference type="NCBI Taxonomy" id="1187855"/>
    <lineage>
        <taxon>Bacteria</taxon>
        <taxon>Bacillati</taxon>
        <taxon>Actinomycetota</taxon>
        <taxon>Actinomycetes</taxon>
        <taxon>Streptosporangiales</taxon>
        <taxon>Streptosporangiaceae</taxon>
        <taxon>Nonomuraea</taxon>
    </lineage>
</organism>
<dbReference type="PROSITE" id="PS01039">
    <property type="entry name" value="SBP_BACTERIAL_3"/>
    <property type="match status" value="1"/>
</dbReference>
<feature type="domain" description="Solute-binding protein family 3/N-terminal" evidence="6">
    <location>
        <begin position="38"/>
        <end position="262"/>
    </location>
</feature>
<sequence>MVRVGQKAVIMVAFLLLAPACGSNSPPPQQQPAFPKKNLYIGVTPDHPGFSTSEPGTSRRTGFDIDLAKWLGSRLDKEVVFVDLTLADREEALKTSKVDMVISTFSINDARRDVIDFAGPYMITRQGVMVRKGDDRIKNFEDLTTNNRNICVPSGTTSQEQLQHLNGKSLTLTDETAQKDCLRKLVDKEVGAFSTDELILRGFAKTAPETQVIDVSFGLQEQYGIGLPNNDKAKCKVITEQLDTFINEGPWEDVLNRNLKLEKPDEFKPPKLDPCE</sequence>
<evidence type="ECO:0000313" key="7">
    <source>
        <dbReference type="EMBL" id="MBF8188523.1"/>
    </source>
</evidence>
<feature type="chain" id="PRO_5039218800" evidence="5">
    <location>
        <begin position="23"/>
        <end position="276"/>
    </location>
</feature>
<dbReference type="GO" id="GO:0030288">
    <property type="term" value="C:outer membrane-bounded periplasmic space"/>
    <property type="evidence" value="ECO:0007669"/>
    <property type="project" value="TreeGrafter"/>
</dbReference>
<dbReference type="EMBL" id="JADOGI010000068">
    <property type="protein sequence ID" value="MBF8188523.1"/>
    <property type="molecule type" value="Genomic_DNA"/>
</dbReference>
<evidence type="ECO:0000256" key="1">
    <source>
        <dbReference type="ARBA" id="ARBA00010333"/>
    </source>
</evidence>
<evidence type="ECO:0000256" key="5">
    <source>
        <dbReference type="SAM" id="SignalP"/>
    </source>
</evidence>
<protein>
    <submittedName>
        <fullName evidence="7">Transporter substrate-binding domain-containing protein</fullName>
    </submittedName>
</protein>
<dbReference type="InterPro" id="IPR018313">
    <property type="entry name" value="SBP_3_CS"/>
</dbReference>
<dbReference type="SMART" id="SM00062">
    <property type="entry name" value="PBPb"/>
    <property type="match status" value="1"/>
</dbReference>
<dbReference type="Proteomes" id="UP000605361">
    <property type="component" value="Unassembled WGS sequence"/>
</dbReference>
<dbReference type="RefSeq" id="WP_195897471.1">
    <property type="nucleotide sequence ID" value="NZ_JADOGI010000068.1"/>
</dbReference>
<proteinExistence type="inferred from homology"/>
<dbReference type="GO" id="GO:0005576">
    <property type="term" value="C:extracellular region"/>
    <property type="evidence" value="ECO:0007669"/>
    <property type="project" value="TreeGrafter"/>
</dbReference>
<dbReference type="Pfam" id="PF00497">
    <property type="entry name" value="SBP_bac_3"/>
    <property type="match status" value="1"/>
</dbReference>
<keyword evidence="2" id="KW-0813">Transport</keyword>
<evidence type="ECO:0000256" key="4">
    <source>
        <dbReference type="RuleBase" id="RU003744"/>
    </source>
</evidence>
<accession>A0A931ADH8</accession>
<comment type="caution">
    <text evidence="7">The sequence shown here is derived from an EMBL/GenBank/DDBJ whole genome shotgun (WGS) entry which is preliminary data.</text>
</comment>
<dbReference type="SUPFAM" id="SSF53850">
    <property type="entry name" value="Periplasmic binding protein-like II"/>
    <property type="match status" value="1"/>
</dbReference>
<dbReference type="InterPro" id="IPR001638">
    <property type="entry name" value="Solute-binding_3/MltF_N"/>
</dbReference>
<dbReference type="GO" id="GO:0006865">
    <property type="term" value="P:amino acid transport"/>
    <property type="evidence" value="ECO:0007669"/>
    <property type="project" value="TreeGrafter"/>
</dbReference>
<evidence type="ECO:0000313" key="8">
    <source>
        <dbReference type="Proteomes" id="UP000605361"/>
    </source>
</evidence>
<keyword evidence="8" id="KW-1185">Reference proteome</keyword>
<reference evidence="7" key="1">
    <citation type="submission" date="2020-11" db="EMBL/GenBank/DDBJ databases">
        <title>Whole-genome analyses of Nonomuraea sp. K274.</title>
        <authorList>
            <person name="Veyisoglu A."/>
        </authorList>
    </citation>
    <scope>NUCLEOTIDE SEQUENCE</scope>
    <source>
        <strain evidence="7">K274</strain>
    </source>
</reference>
<gene>
    <name evidence="7" type="ORF">ITP53_22910</name>
</gene>
<dbReference type="PANTHER" id="PTHR30085:SF6">
    <property type="entry name" value="ABC TRANSPORTER GLUTAMINE-BINDING PROTEIN GLNH"/>
    <property type="match status" value="1"/>
</dbReference>
<keyword evidence="3 5" id="KW-0732">Signal</keyword>
<name>A0A931ADH8_9ACTN</name>
<comment type="similarity">
    <text evidence="1 4">Belongs to the bacterial solute-binding protein 3 family.</text>
</comment>
<evidence type="ECO:0000259" key="6">
    <source>
        <dbReference type="SMART" id="SM00062"/>
    </source>
</evidence>
<dbReference type="PANTHER" id="PTHR30085">
    <property type="entry name" value="AMINO ACID ABC TRANSPORTER PERMEASE"/>
    <property type="match status" value="1"/>
</dbReference>
<evidence type="ECO:0000256" key="2">
    <source>
        <dbReference type="ARBA" id="ARBA00022448"/>
    </source>
</evidence>
<dbReference type="InterPro" id="IPR051455">
    <property type="entry name" value="Bact_solute-bind_prot3"/>
</dbReference>
<dbReference type="Gene3D" id="3.40.190.10">
    <property type="entry name" value="Periplasmic binding protein-like II"/>
    <property type="match status" value="2"/>
</dbReference>
<feature type="signal peptide" evidence="5">
    <location>
        <begin position="1"/>
        <end position="22"/>
    </location>
</feature>
<evidence type="ECO:0000256" key="3">
    <source>
        <dbReference type="ARBA" id="ARBA00022729"/>
    </source>
</evidence>